<evidence type="ECO:0000313" key="2">
    <source>
        <dbReference type="EMBL" id="NER30488.1"/>
    </source>
</evidence>
<feature type="compositionally biased region" description="Low complexity" evidence="1">
    <location>
        <begin position="374"/>
        <end position="385"/>
    </location>
</feature>
<dbReference type="InterPro" id="IPR025048">
    <property type="entry name" value="DUF3987"/>
</dbReference>
<dbReference type="EMBL" id="JAAHFQ010000570">
    <property type="protein sequence ID" value="NER30488.1"/>
    <property type="molecule type" value="Genomic_DNA"/>
</dbReference>
<name>A0A6B3NMQ1_9CYAN</name>
<organism evidence="2">
    <name type="scientific">Symploca sp. SIO1C4</name>
    <dbReference type="NCBI Taxonomy" id="2607765"/>
    <lineage>
        <taxon>Bacteria</taxon>
        <taxon>Bacillati</taxon>
        <taxon>Cyanobacteriota</taxon>
        <taxon>Cyanophyceae</taxon>
        <taxon>Coleofasciculales</taxon>
        <taxon>Coleofasciculaceae</taxon>
        <taxon>Symploca</taxon>
    </lineage>
</organism>
<comment type="caution">
    <text evidence="2">The sequence shown here is derived from an EMBL/GenBank/DDBJ whole genome shotgun (WGS) entry which is preliminary data.</text>
</comment>
<evidence type="ECO:0000256" key="1">
    <source>
        <dbReference type="SAM" id="MobiDB-lite"/>
    </source>
</evidence>
<dbReference type="AlphaFoldDB" id="A0A6B3NMQ1"/>
<feature type="compositionally biased region" description="Low complexity" evidence="1">
    <location>
        <begin position="398"/>
        <end position="413"/>
    </location>
</feature>
<feature type="compositionally biased region" description="Low complexity" evidence="1">
    <location>
        <begin position="426"/>
        <end position="441"/>
    </location>
</feature>
<protein>
    <submittedName>
        <fullName evidence="2">DUF3987 domain-containing protein</fullName>
    </submittedName>
</protein>
<sequence>DELAGLFKSANAYRGGRGSDEEDLLSYYDGIGETVLRADGLAGDFDNLLLSLLGTIQPGVLQNFLSDCQDINGRWARFMFVNQPLTPSVMKADGGNFDLTPMLADLYEKVNKLPAMEYMPTLEAFQYYCGVYNELERRRVADPNSAMSAVWGKTEGRIGKIATNLHVIHELIAGRIPGQLIPKARYVEATQIAMFSIQQVFSLYSELGESDALAAHLAKVINLSQKRKGLISARDVQLGYDKKSRPRPNEVRSWFRELEAMGFGVTQGEGRSLKFNYQVVGVVGEAPTNSPTAESVDLSSFKPNVEFVGESGVFWQKAVSRPTSINGGNLEQRGNLVVGEDSTNAPTTPTNSTNGGNLEQRGNLVVGEDSTDAPTTPTNSTNGGNLEQRGNLVVGEDSTNAPTTPTNSTNGGNLDKRGNLVVGEDSTNAPTTPTNSTNGGNLDKRGNLVVGEDSTNAPTTPKDTSP</sequence>
<accession>A0A6B3NMQ1</accession>
<reference evidence="2" key="1">
    <citation type="submission" date="2019-11" db="EMBL/GenBank/DDBJ databases">
        <title>Genomic insights into an expanded diversity of filamentous marine cyanobacteria reveals the extraordinary biosynthetic potential of Moorea and Okeania.</title>
        <authorList>
            <person name="Ferreira Leao T."/>
            <person name="Wang M."/>
            <person name="Moss N."/>
            <person name="Da Silva R."/>
            <person name="Sanders J."/>
            <person name="Nurk S."/>
            <person name="Gurevich A."/>
            <person name="Humphrey G."/>
            <person name="Reher R."/>
            <person name="Zhu Q."/>
            <person name="Belda-Ferre P."/>
            <person name="Glukhov E."/>
            <person name="Rex R."/>
            <person name="Dorrestein P.C."/>
            <person name="Knight R."/>
            <person name="Pevzner P."/>
            <person name="Gerwick W.H."/>
            <person name="Gerwick L."/>
        </authorList>
    </citation>
    <scope>NUCLEOTIDE SEQUENCE</scope>
    <source>
        <strain evidence="2">SIO1C4</strain>
    </source>
</reference>
<feature type="compositionally biased region" description="Polar residues" evidence="1">
    <location>
        <begin position="453"/>
        <end position="466"/>
    </location>
</feature>
<feature type="non-terminal residue" evidence="2">
    <location>
        <position position="1"/>
    </location>
</feature>
<feature type="region of interest" description="Disordered" evidence="1">
    <location>
        <begin position="323"/>
        <end position="466"/>
    </location>
</feature>
<gene>
    <name evidence="2" type="ORF">F6J89_23425</name>
</gene>
<feature type="compositionally biased region" description="Low complexity" evidence="1">
    <location>
        <begin position="342"/>
        <end position="357"/>
    </location>
</feature>
<dbReference type="Pfam" id="PF13148">
    <property type="entry name" value="DUF3987"/>
    <property type="match status" value="1"/>
</dbReference>
<proteinExistence type="predicted"/>